<gene>
    <name evidence="5" type="primary">pmbA</name>
    <name evidence="5" type="ORF">NITMOv2_1413</name>
</gene>
<evidence type="ECO:0000313" key="6">
    <source>
        <dbReference type="Proteomes" id="UP000069205"/>
    </source>
</evidence>
<dbReference type="SUPFAM" id="SSF111283">
    <property type="entry name" value="Putative modulator of DNA gyrase, PmbA/TldD"/>
    <property type="match status" value="1"/>
</dbReference>
<reference evidence="5 6" key="1">
    <citation type="journal article" date="2015" name="Proc. Natl. Acad. Sci. U.S.A.">
        <title>Expanded metabolic versatility of ubiquitous nitrite-oxidizing bacteria from the genus Nitrospira.</title>
        <authorList>
            <person name="Koch H."/>
            <person name="Lucker S."/>
            <person name="Albertsen M."/>
            <person name="Kitzinger K."/>
            <person name="Herbold C."/>
            <person name="Spieck E."/>
            <person name="Nielsen P.H."/>
            <person name="Wagner M."/>
            <person name="Daims H."/>
        </authorList>
    </citation>
    <scope>NUCLEOTIDE SEQUENCE [LARGE SCALE GENOMIC DNA]</scope>
    <source>
        <strain evidence="5 6">NSP M-1</strain>
    </source>
</reference>
<dbReference type="STRING" id="42253.NITMOv2_1413"/>
<sequence>MLEKLTSIDSAETANGYAELAADVLARAQACGATEADIIVADGETFSVQVRVGAVDRLTKAREKRLGLRVFVGKRSATTSTSDFSRDSLERLVSETCTLAKAVVEDEVSGLPEAAQMARDWPVLDLYDETRLDTETQIELAKRGEAAAFATDQRVTNSEGAEFDSSSGRVVLANSHGFIGSYKSSSFSLSVSPIATEPGTGAMQRDAWYEVQRKFARLASAESIGREAARRAVRRLGARKVATKRVPVVFDQETAGSLLANLCSAVSGYGLYKRASFLLDQLGRTIASDLITVYDDGRMEGGLGSRPFDGEGLATRKNTIVERGVLKSYLLDTYSGKKLGLPSTGNASRSVGESPSVGPTNFYLVPGNKSPEEIIGSVTEGLYVTELIGFGINMVTGDYSRGACGFWIENGELAYPVEEITIAGNLKQMFKDIEVVGNDLVFRGRIASPTLKMSEMMVAGS</sequence>
<dbReference type="PANTHER" id="PTHR43421:SF1">
    <property type="entry name" value="METALLOPROTEASE PMBA"/>
    <property type="match status" value="1"/>
</dbReference>
<dbReference type="PATRIC" id="fig|42253.5.peg.1382"/>
<evidence type="ECO:0000259" key="2">
    <source>
        <dbReference type="Pfam" id="PF01523"/>
    </source>
</evidence>
<accession>A0A0K2GA68</accession>
<dbReference type="RefSeq" id="WP_238590483.1">
    <property type="nucleotide sequence ID" value="NZ_CP011801.1"/>
</dbReference>
<dbReference type="Proteomes" id="UP000069205">
    <property type="component" value="Chromosome"/>
</dbReference>
<organism evidence="5 6">
    <name type="scientific">Nitrospira moscoviensis</name>
    <dbReference type="NCBI Taxonomy" id="42253"/>
    <lineage>
        <taxon>Bacteria</taxon>
        <taxon>Pseudomonadati</taxon>
        <taxon>Nitrospirota</taxon>
        <taxon>Nitrospiria</taxon>
        <taxon>Nitrospirales</taxon>
        <taxon>Nitrospiraceae</taxon>
        <taxon>Nitrospira</taxon>
    </lineage>
</organism>
<dbReference type="GO" id="GO:0006508">
    <property type="term" value="P:proteolysis"/>
    <property type="evidence" value="ECO:0007669"/>
    <property type="project" value="InterPro"/>
</dbReference>
<dbReference type="Gene3D" id="3.30.2290.10">
    <property type="entry name" value="PmbA/TldD superfamily"/>
    <property type="match status" value="1"/>
</dbReference>
<dbReference type="InterPro" id="IPR047657">
    <property type="entry name" value="PmbA"/>
</dbReference>
<evidence type="ECO:0000259" key="3">
    <source>
        <dbReference type="Pfam" id="PF19289"/>
    </source>
</evidence>
<dbReference type="GO" id="GO:0008237">
    <property type="term" value="F:metallopeptidase activity"/>
    <property type="evidence" value="ECO:0007669"/>
    <property type="project" value="InterPro"/>
</dbReference>
<feature type="domain" description="Metalloprotease TldD/E central" evidence="4">
    <location>
        <begin position="129"/>
        <end position="236"/>
    </location>
</feature>
<dbReference type="EMBL" id="CP011801">
    <property type="protein sequence ID" value="ALA57840.1"/>
    <property type="molecule type" value="Genomic_DNA"/>
</dbReference>
<dbReference type="InterPro" id="IPR035068">
    <property type="entry name" value="TldD/PmbA_N"/>
</dbReference>
<keyword evidence="6" id="KW-1185">Reference proteome</keyword>
<protein>
    <submittedName>
        <fullName evidence="5">Peptidase U62</fullName>
    </submittedName>
</protein>
<dbReference type="InterPro" id="IPR045569">
    <property type="entry name" value="Metalloprtase-TldD/E_C"/>
</dbReference>
<dbReference type="Pfam" id="PF19289">
    <property type="entry name" value="PmbA_TldD_3rd"/>
    <property type="match status" value="1"/>
</dbReference>
<evidence type="ECO:0000256" key="1">
    <source>
        <dbReference type="ARBA" id="ARBA00005836"/>
    </source>
</evidence>
<dbReference type="KEGG" id="nmv:NITMOv2_1413"/>
<dbReference type="Pfam" id="PF01523">
    <property type="entry name" value="PmbA_TldD_1st"/>
    <property type="match status" value="1"/>
</dbReference>
<dbReference type="AlphaFoldDB" id="A0A0K2GA68"/>
<dbReference type="InterPro" id="IPR002510">
    <property type="entry name" value="Metalloprtase-TldD/E_N"/>
</dbReference>
<feature type="domain" description="Metalloprotease TldD/E N-terminal" evidence="2">
    <location>
        <begin position="36"/>
        <end position="98"/>
    </location>
</feature>
<proteinExistence type="inferred from homology"/>
<name>A0A0K2GA68_NITMO</name>
<feature type="domain" description="Metalloprotease TldD/E C-terminal" evidence="3">
    <location>
        <begin position="243"/>
        <end position="460"/>
    </location>
</feature>
<evidence type="ECO:0000313" key="5">
    <source>
        <dbReference type="EMBL" id="ALA57840.1"/>
    </source>
</evidence>
<dbReference type="InterPro" id="IPR045570">
    <property type="entry name" value="Metalloprtase-TldD/E_cen_dom"/>
</dbReference>
<evidence type="ECO:0000259" key="4">
    <source>
        <dbReference type="Pfam" id="PF19290"/>
    </source>
</evidence>
<dbReference type="Pfam" id="PF19290">
    <property type="entry name" value="PmbA_TldD_2nd"/>
    <property type="match status" value="1"/>
</dbReference>
<dbReference type="PANTHER" id="PTHR43421">
    <property type="entry name" value="METALLOPROTEASE PMBA"/>
    <property type="match status" value="1"/>
</dbReference>
<comment type="similarity">
    <text evidence="1">Belongs to the peptidase U62 family.</text>
</comment>
<dbReference type="InterPro" id="IPR036059">
    <property type="entry name" value="TldD/PmbA_sf"/>
</dbReference>
<dbReference type="GO" id="GO:0005829">
    <property type="term" value="C:cytosol"/>
    <property type="evidence" value="ECO:0007669"/>
    <property type="project" value="TreeGrafter"/>
</dbReference>